<dbReference type="CDD" id="cd03223">
    <property type="entry name" value="ABCD_peroxisomal_ALDP"/>
    <property type="match status" value="1"/>
</dbReference>
<evidence type="ECO:0000256" key="1">
    <source>
        <dbReference type="ARBA" id="ARBA00004651"/>
    </source>
</evidence>
<dbReference type="Pfam" id="PF00005">
    <property type="entry name" value="ABC_tran"/>
    <property type="match status" value="1"/>
</dbReference>
<dbReference type="GO" id="GO:0005886">
    <property type="term" value="C:plasma membrane"/>
    <property type="evidence" value="ECO:0007669"/>
    <property type="project" value="UniProtKB-SubCell"/>
</dbReference>
<evidence type="ECO:0000256" key="11">
    <source>
        <dbReference type="SAM" id="Phobius"/>
    </source>
</evidence>
<dbReference type="Gene3D" id="1.20.1560.10">
    <property type="entry name" value="ABC transporter type 1, transmembrane domain"/>
    <property type="match status" value="1"/>
</dbReference>
<name>A0A840MWE1_9BRAD</name>
<gene>
    <name evidence="14" type="ORF">HNQ36_001014</name>
</gene>
<comment type="similarity">
    <text evidence="2">Belongs to the ABC transporter superfamily.</text>
</comment>
<evidence type="ECO:0000313" key="14">
    <source>
        <dbReference type="EMBL" id="MBB5051060.1"/>
    </source>
</evidence>
<dbReference type="InterPro" id="IPR027417">
    <property type="entry name" value="P-loop_NTPase"/>
</dbReference>
<keyword evidence="8 11" id="KW-0472">Membrane</keyword>
<feature type="transmembrane region" description="Helical" evidence="11">
    <location>
        <begin position="221"/>
        <end position="244"/>
    </location>
</feature>
<dbReference type="Pfam" id="PF06472">
    <property type="entry name" value="ABC_membrane_2"/>
    <property type="match status" value="1"/>
</dbReference>
<feature type="domain" description="ABC transmembrane type-1" evidence="13">
    <location>
        <begin position="69"/>
        <end position="368"/>
    </location>
</feature>
<evidence type="ECO:0000256" key="5">
    <source>
        <dbReference type="ARBA" id="ARBA00022741"/>
    </source>
</evidence>
<evidence type="ECO:0000259" key="12">
    <source>
        <dbReference type="PROSITE" id="PS50893"/>
    </source>
</evidence>
<evidence type="ECO:0000256" key="10">
    <source>
        <dbReference type="SAM" id="MobiDB-lite"/>
    </source>
</evidence>
<keyword evidence="6 14" id="KW-0067">ATP-binding</keyword>
<sequence length="643" mass="70366">MNKPPIQEVVAETGKPVEAPPPEMLEPDPALSPEELEQLKRDYLLTRFWISARGFWGTGGGRLSRVLSVGLFGLIILQISFQYGINVWNRAIFDAIEKKDASTVFYLTGVFFPLAIGSVAVGVVQVYTRMNIQRRWRAWLTNSVVSRWLANGRYYQLNLVDGDHQNPEYRIAEDLRVATDAPVDFAAGVTQAFLSATTFIVVLWTIGGALTLSVGGSTVTIPGFLVIAAVLYAAIASSSMAIIGRNFVSVSEGKNQAEAEYRYALTRVRENGESIALLGGEEEERSGIDRSLGNVLLQWARLCGQHMRTTVVSQGSSLIAPVIPILLCAPKFLDGSMSLGQVMQAASAFTIVQAAFGWLVDNYPRLAEWNAGARRIASLMMSLDGLERAETGDGINRIQRGETEGDAMLRLNELSVTLNDGTAVVGESEVLIGPGERVLVAGESGTGKSTLVRAIAGLWPWGGGSVDFHPDRRIFMLPQKPYVPSGTLRRAIAYPGAADDWTVETMAETLEKVGLAHLNEKIEEDAPWDQTLSGGEKQRLAFARLLLHHPDIIVLDEATSALDATGQDKMMQLLQDELKEATVISVAHRAELEEFHSRKITLERRKGGAKLVSDIELIPRHGKRRLLGGWLRHRRPPPPSKAA</sequence>
<dbReference type="InterPro" id="IPR017871">
    <property type="entry name" value="ABC_transporter-like_CS"/>
</dbReference>
<evidence type="ECO:0000256" key="3">
    <source>
        <dbReference type="ARBA" id="ARBA00022448"/>
    </source>
</evidence>
<dbReference type="PROSITE" id="PS00211">
    <property type="entry name" value="ABC_TRANSPORTER_1"/>
    <property type="match status" value="1"/>
</dbReference>
<dbReference type="PROSITE" id="PS00675">
    <property type="entry name" value="SIGMA54_INTERACT_1"/>
    <property type="match status" value="1"/>
</dbReference>
<evidence type="ECO:0000256" key="4">
    <source>
        <dbReference type="ARBA" id="ARBA00022692"/>
    </source>
</evidence>
<dbReference type="Gene3D" id="3.40.50.300">
    <property type="entry name" value="P-loop containing nucleotide triphosphate hydrolases"/>
    <property type="match status" value="1"/>
</dbReference>
<dbReference type="GO" id="GO:0005524">
    <property type="term" value="F:ATP binding"/>
    <property type="evidence" value="ECO:0007669"/>
    <property type="project" value="UniProtKB-KW"/>
</dbReference>
<comment type="caution">
    <text evidence="14">The sequence shown here is derived from an EMBL/GenBank/DDBJ whole genome shotgun (WGS) entry which is preliminary data.</text>
</comment>
<keyword evidence="7 11" id="KW-1133">Transmembrane helix</keyword>
<dbReference type="InterPro" id="IPR003593">
    <property type="entry name" value="AAA+_ATPase"/>
</dbReference>
<keyword evidence="5" id="KW-0547">Nucleotide-binding</keyword>
<dbReference type="SUPFAM" id="SSF90123">
    <property type="entry name" value="ABC transporter transmembrane region"/>
    <property type="match status" value="1"/>
</dbReference>
<reference evidence="14 15" key="1">
    <citation type="submission" date="2020-08" db="EMBL/GenBank/DDBJ databases">
        <title>Genomic Encyclopedia of Type Strains, Phase IV (KMG-IV): sequencing the most valuable type-strain genomes for metagenomic binning, comparative biology and taxonomic classification.</title>
        <authorList>
            <person name="Goeker M."/>
        </authorList>
    </citation>
    <scope>NUCLEOTIDE SEQUENCE [LARGE SCALE GENOMIC DNA]</scope>
    <source>
        <strain evidence="14 15">DSM 17498</strain>
    </source>
</reference>
<dbReference type="GO" id="GO:0016887">
    <property type="term" value="F:ATP hydrolysis activity"/>
    <property type="evidence" value="ECO:0007669"/>
    <property type="project" value="InterPro"/>
</dbReference>
<comment type="function">
    <text evidence="9">Involved in beta-(1--&gt;2)glucan export. Transmembrane domains (TMD) form a pore in the inner membrane and the ATP-binding domain (NBD) is responsible for energy generation.</text>
</comment>
<protein>
    <submittedName>
        <fullName evidence="14">Putative ATP-binding cassette transporter</fullName>
    </submittedName>
</protein>
<evidence type="ECO:0000256" key="7">
    <source>
        <dbReference type="ARBA" id="ARBA00022989"/>
    </source>
</evidence>
<evidence type="ECO:0000256" key="9">
    <source>
        <dbReference type="ARBA" id="ARBA00024722"/>
    </source>
</evidence>
<organism evidence="14 15">
    <name type="scientific">Afipia massiliensis</name>
    <dbReference type="NCBI Taxonomy" id="211460"/>
    <lineage>
        <taxon>Bacteria</taxon>
        <taxon>Pseudomonadati</taxon>
        <taxon>Pseudomonadota</taxon>
        <taxon>Alphaproteobacteria</taxon>
        <taxon>Hyphomicrobiales</taxon>
        <taxon>Nitrobacteraceae</taxon>
        <taxon>Afipia</taxon>
    </lineage>
</organism>
<dbReference type="PANTHER" id="PTHR11384:SF59">
    <property type="entry name" value="LYSOSOMAL COBALAMIN TRANSPORTER ABCD4"/>
    <property type="match status" value="1"/>
</dbReference>
<dbReference type="PROSITE" id="PS50929">
    <property type="entry name" value="ABC_TM1F"/>
    <property type="match status" value="1"/>
</dbReference>
<evidence type="ECO:0000256" key="2">
    <source>
        <dbReference type="ARBA" id="ARBA00005417"/>
    </source>
</evidence>
<dbReference type="InterPro" id="IPR003439">
    <property type="entry name" value="ABC_transporter-like_ATP-bd"/>
</dbReference>
<dbReference type="Proteomes" id="UP000521227">
    <property type="component" value="Unassembled WGS sequence"/>
</dbReference>
<keyword evidence="3" id="KW-0813">Transport</keyword>
<accession>A0A840MWE1</accession>
<feature type="domain" description="ABC transporter" evidence="12">
    <location>
        <begin position="409"/>
        <end position="630"/>
    </location>
</feature>
<feature type="region of interest" description="Disordered" evidence="10">
    <location>
        <begin position="1"/>
        <end position="30"/>
    </location>
</feature>
<evidence type="ECO:0000256" key="6">
    <source>
        <dbReference type="ARBA" id="ARBA00022840"/>
    </source>
</evidence>
<proteinExistence type="inferred from homology"/>
<dbReference type="InterPro" id="IPR025662">
    <property type="entry name" value="Sigma_54_int_dom_ATP-bd_1"/>
</dbReference>
<dbReference type="AlphaFoldDB" id="A0A840MWE1"/>
<dbReference type="InterPro" id="IPR036640">
    <property type="entry name" value="ABC1_TM_sf"/>
</dbReference>
<evidence type="ECO:0000313" key="15">
    <source>
        <dbReference type="Proteomes" id="UP000521227"/>
    </source>
</evidence>
<feature type="transmembrane region" description="Helical" evidence="11">
    <location>
        <begin position="192"/>
        <end position="215"/>
    </location>
</feature>
<dbReference type="EMBL" id="JACHIJ010000002">
    <property type="protein sequence ID" value="MBB5051060.1"/>
    <property type="molecule type" value="Genomic_DNA"/>
</dbReference>
<dbReference type="InterPro" id="IPR050835">
    <property type="entry name" value="ABC_transporter_sub-D"/>
</dbReference>
<feature type="transmembrane region" description="Helical" evidence="11">
    <location>
        <begin position="105"/>
        <end position="127"/>
    </location>
</feature>
<dbReference type="SUPFAM" id="SSF52540">
    <property type="entry name" value="P-loop containing nucleoside triphosphate hydrolases"/>
    <property type="match status" value="1"/>
</dbReference>
<comment type="subcellular location">
    <subcellularLocation>
        <location evidence="1">Cell membrane</location>
        <topology evidence="1">Multi-pass membrane protein</topology>
    </subcellularLocation>
</comment>
<feature type="transmembrane region" description="Helical" evidence="11">
    <location>
        <begin position="66"/>
        <end position="85"/>
    </location>
</feature>
<evidence type="ECO:0000259" key="13">
    <source>
        <dbReference type="PROSITE" id="PS50929"/>
    </source>
</evidence>
<dbReference type="GO" id="GO:0140359">
    <property type="term" value="F:ABC-type transporter activity"/>
    <property type="evidence" value="ECO:0007669"/>
    <property type="project" value="InterPro"/>
</dbReference>
<evidence type="ECO:0000256" key="8">
    <source>
        <dbReference type="ARBA" id="ARBA00023136"/>
    </source>
</evidence>
<dbReference type="InterPro" id="IPR011527">
    <property type="entry name" value="ABC1_TM_dom"/>
</dbReference>
<dbReference type="RefSeq" id="WP_184082851.1">
    <property type="nucleotide sequence ID" value="NZ_JACHIJ010000002.1"/>
</dbReference>
<keyword evidence="4 11" id="KW-0812">Transmembrane</keyword>
<dbReference type="PANTHER" id="PTHR11384">
    <property type="entry name" value="ATP-BINDING CASSETTE, SUB-FAMILY D MEMBER"/>
    <property type="match status" value="1"/>
</dbReference>
<dbReference type="PROSITE" id="PS50893">
    <property type="entry name" value="ABC_TRANSPORTER_2"/>
    <property type="match status" value="1"/>
</dbReference>
<dbReference type="SMART" id="SM00382">
    <property type="entry name" value="AAA"/>
    <property type="match status" value="1"/>
</dbReference>